<evidence type="ECO:0000313" key="2">
    <source>
        <dbReference type="Proteomes" id="UP001054837"/>
    </source>
</evidence>
<dbReference type="EMBL" id="BPLQ01015709">
    <property type="protein sequence ID" value="GIY90171.1"/>
    <property type="molecule type" value="Genomic_DNA"/>
</dbReference>
<dbReference type="PANTHER" id="PTHR15681:SF1">
    <property type="entry name" value="MAD2L1-BINDING PROTEIN"/>
    <property type="match status" value="1"/>
</dbReference>
<comment type="caution">
    <text evidence="1">The sequence shown here is derived from an EMBL/GenBank/DDBJ whole genome shotgun (WGS) entry which is preliminary data.</text>
</comment>
<keyword evidence="2" id="KW-1185">Reference proteome</keyword>
<reference evidence="1 2" key="1">
    <citation type="submission" date="2021-06" db="EMBL/GenBank/DDBJ databases">
        <title>Caerostris darwini draft genome.</title>
        <authorList>
            <person name="Kono N."/>
            <person name="Arakawa K."/>
        </authorList>
    </citation>
    <scope>NUCLEOTIDE SEQUENCE [LARGE SCALE GENOMIC DNA]</scope>
</reference>
<accession>A0AAV4X4I3</accession>
<dbReference type="InterPro" id="IPR053729">
    <property type="entry name" value="MAD2L1BP_domain_sf"/>
</dbReference>
<protein>
    <submittedName>
        <fullName evidence="1">Uncharacterized protein</fullName>
    </submittedName>
</protein>
<dbReference type="Proteomes" id="UP001054837">
    <property type="component" value="Unassembled WGS sequence"/>
</dbReference>
<name>A0AAV4X4I3_9ARAC</name>
<dbReference type="AlphaFoldDB" id="A0AAV4X4I3"/>
<proteinExistence type="predicted"/>
<gene>
    <name evidence="1" type="ORF">CDAR_581591</name>
</gene>
<evidence type="ECO:0000313" key="1">
    <source>
        <dbReference type="EMBL" id="GIY90171.1"/>
    </source>
</evidence>
<organism evidence="1 2">
    <name type="scientific">Caerostris darwini</name>
    <dbReference type="NCBI Taxonomy" id="1538125"/>
    <lineage>
        <taxon>Eukaryota</taxon>
        <taxon>Metazoa</taxon>
        <taxon>Ecdysozoa</taxon>
        <taxon>Arthropoda</taxon>
        <taxon>Chelicerata</taxon>
        <taxon>Arachnida</taxon>
        <taxon>Araneae</taxon>
        <taxon>Araneomorphae</taxon>
        <taxon>Entelegynae</taxon>
        <taxon>Araneoidea</taxon>
        <taxon>Araneidae</taxon>
        <taxon>Caerostris</taxon>
    </lineage>
</organism>
<dbReference type="InterPro" id="IPR009511">
    <property type="entry name" value="MAD1/Cdc20-bound-Mad2-bd"/>
</dbReference>
<dbReference type="Gene3D" id="3.30.900.20">
    <property type="match status" value="1"/>
</dbReference>
<dbReference type="GO" id="GO:0005634">
    <property type="term" value="C:nucleus"/>
    <property type="evidence" value="ECO:0007669"/>
    <property type="project" value="InterPro"/>
</dbReference>
<sequence length="259" mass="29670">MSECQVEFSQPLTKGTITHLVIEYLKFVLYSRGQLPDPFDTLIQSIKGNTPFENLNVENHVIFCDDPNVRCDRSGLLKKTNPSQDRRRQSYEDTIKKFDNFFMELCNILETKDVLEVVMNLGPNTKSPKELHRITLPTNCDHTECSQISTSLEKHRLFMFKEILKNGILNGSRLDNILPITIFLYLKTGVSFTEHMQLERQYSVPKKSLTLHLNCECQISTSHIGDNSHPEIAGETNIQNGLWVKIKPALKGFKALSEK</sequence>
<dbReference type="GO" id="GO:0007096">
    <property type="term" value="P:regulation of exit from mitosis"/>
    <property type="evidence" value="ECO:0007669"/>
    <property type="project" value="InterPro"/>
</dbReference>
<dbReference type="PANTHER" id="PTHR15681">
    <property type="entry name" value="MAD2L1-BINDING PROTEIN"/>
    <property type="match status" value="1"/>
</dbReference>